<feature type="region of interest" description="Disordered" evidence="1">
    <location>
        <begin position="711"/>
        <end position="755"/>
    </location>
</feature>
<keyword evidence="2" id="KW-0812">Transmembrane</keyword>
<feature type="transmembrane region" description="Helical" evidence="2">
    <location>
        <begin position="544"/>
        <end position="568"/>
    </location>
</feature>
<keyword evidence="2" id="KW-1133">Transmembrane helix</keyword>
<dbReference type="AlphaFoldDB" id="A0A7S3Y6V0"/>
<feature type="compositionally biased region" description="Polar residues" evidence="1">
    <location>
        <begin position="120"/>
        <end position="141"/>
    </location>
</feature>
<dbReference type="EMBL" id="HBIU01048849">
    <property type="protein sequence ID" value="CAE0642883.1"/>
    <property type="molecule type" value="Transcribed_RNA"/>
</dbReference>
<feature type="transmembrane region" description="Helical" evidence="2">
    <location>
        <begin position="68"/>
        <end position="91"/>
    </location>
</feature>
<sequence length="755" mass="79122">MASQRASYQKFTSQCSEDTVTSEGWASSFFYSSSKDTAVNETRSSECNVLRSSACSLCICCKGCPCDVSYGAAGFMVVGATVALVVVASVAKIARKKARPSSVHVPLSSPPQLSPAVVSEPQSSRRATPVPQSKNQGQLETARNKFSGEDEVKFKLLSSVQQLENNGIISKQEAERQRASIQRKFSVPSAPMTSFWALCWYSAAAFAILATALTLLEKPGILRTLLLTPMTLLFRVDALAKACLLLVAAAALAWNAPKAPAHLDGLVDFLTAGFLAAALGAWNLLVLDTGRWENETAQGDAGSLLWWRWTVGLTAVALGGLAGALRSECFFQLAFHAAAAWAALMAALAGQCESWGGLGALERLAACFAAQAVAWRALARFHAAPEEAPARRRSFVDEVKELEKKEGGSPGGLARLWARGLGSTGAAARQLAGWGAKGSSLAATYALIFLWVAAGPLISNAAQPRGEADTTCATRAPILSYLATCLCVVGTAVYAARWHSISAWNFFLYGSTVLFVLHTWPVLADVPESVDLDYWLGMNLPVRLSVLTGSVLFLSVEGGVGGPLWAALGRLASVSRAGASVSRAGTGAGTPLKESPNALVKRAQASLQNPNWQGQACPRPGPSSAPPPLAPPDFRAATRLWASRWLLVALWCVQLQGNYGLRAWREGALDLESRGGPRYAGRARLLGWGLPLLAAAGGFLLSGARAALRAEAAGGGGGGGPRESGAGLAERAQQGAGAAGGRPCGHRLGGRRQGL</sequence>
<feature type="compositionally biased region" description="Basic residues" evidence="1">
    <location>
        <begin position="744"/>
        <end position="755"/>
    </location>
</feature>
<feature type="compositionally biased region" description="Pro residues" evidence="1">
    <location>
        <begin position="619"/>
        <end position="631"/>
    </location>
</feature>
<keyword evidence="2" id="KW-0472">Membrane</keyword>
<feature type="transmembrane region" description="Helical" evidence="2">
    <location>
        <begin position="439"/>
        <end position="458"/>
    </location>
</feature>
<feature type="transmembrane region" description="Helical" evidence="2">
    <location>
        <begin position="266"/>
        <end position="285"/>
    </location>
</feature>
<gene>
    <name evidence="3" type="ORF">HAKA00212_LOCUS21741</name>
</gene>
<reference evidence="3" key="1">
    <citation type="submission" date="2021-01" db="EMBL/GenBank/DDBJ databases">
        <authorList>
            <person name="Corre E."/>
            <person name="Pelletier E."/>
            <person name="Niang G."/>
            <person name="Scheremetjew M."/>
            <person name="Finn R."/>
            <person name="Kale V."/>
            <person name="Holt S."/>
            <person name="Cochrane G."/>
            <person name="Meng A."/>
            <person name="Brown T."/>
            <person name="Cohen L."/>
        </authorList>
    </citation>
    <scope>NUCLEOTIDE SEQUENCE</scope>
    <source>
        <strain evidence="3">CCMP3107</strain>
    </source>
</reference>
<evidence type="ECO:0000313" key="3">
    <source>
        <dbReference type="EMBL" id="CAE0642883.1"/>
    </source>
</evidence>
<feature type="transmembrane region" description="Helical" evidence="2">
    <location>
        <begin position="305"/>
        <end position="325"/>
    </location>
</feature>
<feature type="transmembrane region" description="Helical" evidence="2">
    <location>
        <begin position="193"/>
        <end position="216"/>
    </location>
</feature>
<feature type="transmembrane region" description="Helical" evidence="2">
    <location>
        <begin position="478"/>
        <end position="496"/>
    </location>
</feature>
<feature type="transmembrane region" description="Helical" evidence="2">
    <location>
        <begin position="503"/>
        <end position="524"/>
    </location>
</feature>
<name>A0A7S3Y6V0_HETAK</name>
<feature type="transmembrane region" description="Helical" evidence="2">
    <location>
        <begin position="685"/>
        <end position="704"/>
    </location>
</feature>
<proteinExistence type="predicted"/>
<protein>
    <submittedName>
        <fullName evidence="3">Uncharacterized protein</fullName>
    </submittedName>
</protein>
<evidence type="ECO:0000256" key="2">
    <source>
        <dbReference type="SAM" id="Phobius"/>
    </source>
</evidence>
<feature type="region of interest" description="Disordered" evidence="1">
    <location>
        <begin position="101"/>
        <end position="142"/>
    </location>
</feature>
<feature type="region of interest" description="Disordered" evidence="1">
    <location>
        <begin position="609"/>
        <end position="631"/>
    </location>
</feature>
<organism evidence="3">
    <name type="scientific">Heterosigma akashiwo</name>
    <name type="common">Chromophytic alga</name>
    <name type="synonym">Heterosigma carterae</name>
    <dbReference type="NCBI Taxonomy" id="2829"/>
    <lineage>
        <taxon>Eukaryota</taxon>
        <taxon>Sar</taxon>
        <taxon>Stramenopiles</taxon>
        <taxon>Ochrophyta</taxon>
        <taxon>Raphidophyceae</taxon>
        <taxon>Chattonellales</taxon>
        <taxon>Chattonellaceae</taxon>
        <taxon>Heterosigma</taxon>
    </lineage>
</organism>
<accession>A0A7S3Y6V0</accession>
<feature type="compositionally biased region" description="Low complexity" evidence="1">
    <location>
        <begin position="723"/>
        <end position="736"/>
    </location>
</feature>
<evidence type="ECO:0000256" key="1">
    <source>
        <dbReference type="SAM" id="MobiDB-lite"/>
    </source>
</evidence>
<feature type="transmembrane region" description="Helical" evidence="2">
    <location>
        <begin position="236"/>
        <end position="254"/>
    </location>
</feature>
<feature type="compositionally biased region" description="Gly residues" evidence="1">
    <location>
        <begin position="713"/>
        <end position="722"/>
    </location>
</feature>